<dbReference type="Gene3D" id="3.40.50.300">
    <property type="entry name" value="P-loop containing nucleotide triphosphate hydrolases"/>
    <property type="match status" value="1"/>
</dbReference>
<dbReference type="Proteomes" id="UP000823936">
    <property type="component" value="Unassembled WGS sequence"/>
</dbReference>
<gene>
    <name evidence="1" type="ORF">IAB12_06720</name>
</gene>
<dbReference type="GO" id="GO:0016301">
    <property type="term" value="F:kinase activity"/>
    <property type="evidence" value="ECO:0007669"/>
    <property type="project" value="UniProtKB-KW"/>
</dbReference>
<reference evidence="1" key="1">
    <citation type="journal article" date="2021" name="PeerJ">
        <title>Extensive microbial diversity within the chicken gut microbiome revealed by metagenomics and culture.</title>
        <authorList>
            <person name="Gilroy R."/>
            <person name="Ravi A."/>
            <person name="Getino M."/>
            <person name="Pursley I."/>
            <person name="Horton D.L."/>
            <person name="Alikhan N.F."/>
            <person name="Baker D."/>
            <person name="Gharbi K."/>
            <person name="Hall N."/>
            <person name="Watson M."/>
            <person name="Adriaenssens E.M."/>
            <person name="Foster-Nyarko E."/>
            <person name="Jarju S."/>
            <person name="Secka A."/>
            <person name="Antonio M."/>
            <person name="Oren A."/>
            <person name="Chaudhuri R.R."/>
            <person name="La Ragione R."/>
            <person name="Hildebrand F."/>
            <person name="Pallen M.J."/>
        </authorList>
    </citation>
    <scope>NUCLEOTIDE SEQUENCE</scope>
    <source>
        <strain evidence="1">Gambia11-129</strain>
    </source>
</reference>
<dbReference type="Pfam" id="PF13189">
    <property type="entry name" value="Cytidylate_kin2"/>
    <property type="match status" value="1"/>
</dbReference>
<dbReference type="EMBL" id="DXHU01000023">
    <property type="protein sequence ID" value="HIV99449.1"/>
    <property type="molecule type" value="Genomic_DNA"/>
</dbReference>
<protein>
    <submittedName>
        <fullName evidence="1">Cytidylate kinase-like family protein</fullName>
    </submittedName>
</protein>
<reference evidence="1" key="2">
    <citation type="submission" date="2021-04" db="EMBL/GenBank/DDBJ databases">
        <authorList>
            <person name="Gilroy R."/>
        </authorList>
    </citation>
    <scope>NUCLEOTIDE SEQUENCE</scope>
    <source>
        <strain evidence="1">Gambia11-129</strain>
    </source>
</reference>
<dbReference type="InterPro" id="IPR027417">
    <property type="entry name" value="P-loop_NTPase"/>
</dbReference>
<organism evidence="1 2">
    <name type="scientific">Candidatus Ornithospirochaeta avicola</name>
    <dbReference type="NCBI Taxonomy" id="2840896"/>
    <lineage>
        <taxon>Bacteria</taxon>
        <taxon>Pseudomonadati</taxon>
        <taxon>Spirochaetota</taxon>
        <taxon>Spirochaetia</taxon>
        <taxon>Spirochaetales</taxon>
        <taxon>Spirochaetaceae</taxon>
        <taxon>Spirochaetaceae incertae sedis</taxon>
        <taxon>Candidatus Ornithospirochaeta</taxon>
    </lineage>
</organism>
<comment type="caution">
    <text evidence="1">The sequence shown here is derived from an EMBL/GenBank/DDBJ whole genome shotgun (WGS) entry which is preliminary data.</text>
</comment>
<dbReference type="SUPFAM" id="SSF52540">
    <property type="entry name" value="P-loop containing nucleoside triphosphate hydrolases"/>
    <property type="match status" value="1"/>
</dbReference>
<evidence type="ECO:0000313" key="1">
    <source>
        <dbReference type="EMBL" id="HIV99449.1"/>
    </source>
</evidence>
<name>A0A9D1TN90_9SPIO</name>
<accession>A0A9D1TN90</accession>
<dbReference type="AlphaFoldDB" id="A0A9D1TN90"/>
<evidence type="ECO:0000313" key="2">
    <source>
        <dbReference type="Proteomes" id="UP000823936"/>
    </source>
</evidence>
<keyword evidence="1" id="KW-0418">Kinase</keyword>
<sequence>MNRIITISRQFGSGGRTVGKLAAKKLGIKCYDQEIIDKLASESGFSKEYIKEQEEESRSPVWFLNTLSNRGVNSLSNQDYIWLAEQKVIESIAKEGACVIVGRCADYILRDKGYDLLTVFVHASFEFRKKRIVEVYGETDEPTEKRLLTKDKRRKAYYQYYTDMKWGDSEHYALSVDTSVIGIERSASFIAEVYSELEKA</sequence>
<keyword evidence="1" id="KW-0808">Transferase</keyword>
<proteinExistence type="predicted"/>